<dbReference type="Gene3D" id="3.40.50.720">
    <property type="entry name" value="NAD(P)-binding Rossmann-like Domain"/>
    <property type="match status" value="1"/>
</dbReference>
<accession>A0ABS2UP73</accession>
<name>A0ABS2UP73_9ACTN</name>
<dbReference type="SUPFAM" id="SSF51735">
    <property type="entry name" value="NAD(P)-binding Rossmann-fold domains"/>
    <property type="match status" value="1"/>
</dbReference>
<evidence type="ECO:0000313" key="3">
    <source>
        <dbReference type="Proteomes" id="UP000664109"/>
    </source>
</evidence>
<feature type="domain" description="NAD-dependent epimerase/dehydratase" evidence="1">
    <location>
        <begin position="8"/>
        <end position="223"/>
    </location>
</feature>
<sequence length="323" mass="34067">MLAERGAVLVVGGTGFIGSAVVRELLTPSGGGARDVRVLARRPLPDWMTSAGARRIPADLLDPASLEGCCDGVGTVLHLASYVGRDRTQCEAVNERGTAALAAAARAAGTGRLLYVSTASVYGHGPHRGAAEGRLAAAPVSPASTSRLAAEAIVLDGGGIVLRPHLVYGPGDKWFVPTVCRLLRKVPVWADGGSARASLVGVRDLARVVAAFAERDWSGEHGGIHHVNHPRPVMFRTVVGQLCRHLGIAPPTSDLSRRAHRELTARVLPQLSAHQHALLTEDHWYDSNGVWARLGLTPGPGFAAGLVPGLPWYRRHLAGLHIV</sequence>
<dbReference type="InterPro" id="IPR050177">
    <property type="entry name" value="Lipid_A_modif_metabolic_enz"/>
</dbReference>
<proteinExistence type="predicted"/>
<organism evidence="2 3">
    <name type="scientific">Streptomyces zhihengii</name>
    <dbReference type="NCBI Taxonomy" id="1818004"/>
    <lineage>
        <taxon>Bacteria</taxon>
        <taxon>Bacillati</taxon>
        <taxon>Actinomycetota</taxon>
        <taxon>Actinomycetes</taxon>
        <taxon>Kitasatosporales</taxon>
        <taxon>Streptomycetaceae</taxon>
        <taxon>Streptomyces</taxon>
    </lineage>
</organism>
<evidence type="ECO:0000259" key="1">
    <source>
        <dbReference type="Pfam" id="PF01370"/>
    </source>
</evidence>
<protein>
    <submittedName>
        <fullName evidence="2">NAD-dependent epimerase/dehydratase family protein</fullName>
    </submittedName>
</protein>
<dbReference type="Proteomes" id="UP000664109">
    <property type="component" value="Unassembled WGS sequence"/>
</dbReference>
<gene>
    <name evidence="2" type="ORF">JE024_07970</name>
</gene>
<evidence type="ECO:0000313" key="2">
    <source>
        <dbReference type="EMBL" id="MBM9618687.1"/>
    </source>
</evidence>
<keyword evidence="3" id="KW-1185">Reference proteome</keyword>
<reference evidence="2 3" key="1">
    <citation type="journal article" date="2016" name="Arch. Microbiol.">
        <title>Streptomyces zhihengii sp. nov., isolated from rhizospheric soil of Psammosilene tunicoides.</title>
        <authorList>
            <person name="Huang M.J."/>
            <person name="Fei J.J."/>
            <person name="Salam N."/>
            <person name="Kim C.J."/>
            <person name="Hozzein W.N."/>
            <person name="Xiao M."/>
            <person name="Huang H.Q."/>
            <person name="Li W.J."/>
        </authorList>
    </citation>
    <scope>NUCLEOTIDE SEQUENCE [LARGE SCALE GENOMIC DNA]</scope>
    <source>
        <strain evidence="2 3">YIM T102</strain>
    </source>
</reference>
<comment type="caution">
    <text evidence="2">The sequence shown here is derived from an EMBL/GenBank/DDBJ whole genome shotgun (WGS) entry which is preliminary data.</text>
</comment>
<dbReference type="PANTHER" id="PTHR43245">
    <property type="entry name" value="BIFUNCTIONAL POLYMYXIN RESISTANCE PROTEIN ARNA"/>
    <property type="match status" value="1"/>
</dbReference>
<dbReference type="RefSeq" id="WP_205372932.1">
    <property type="nucleotide sequence ID" value="NZ_JAFEJA010000001.1"/>
</dbReference>
<dbReference type="InterPro" id="IPR036291">
    <property type="entry name" value="NAD(P)-bd_dom_sf"/>
</dbReference>
<dbReference type="PANTHER" id="PTHR43245:SF52">
    <property type="entry name" value="NAD-DEPENDENT EPIMERASE_DEHYDRATASE"/>
    <property type="match status" value="1"/>
</dbReference>
<dbReference type="InterPro" id="IPR001509">
    <property type="entry name" value="Epimerase_deHydtase"/>
</dbReference>
<dbReference type="Pfam" id="PF01370">
    <property type="entry name" value="Epimerase"/>
    <property type="match status" value="1"/>
</dbReference>
<dbReference type="EMBL" id="JAFEJA010000001">
    <property type="protein sequence ID" value="MBM9618687.1"/>
    <property type="molecule type" value="Genomic_DNA"/>
</dbReference>